<protein>
    <submittedName>
        <fullName evidence="2">Rhodanese-related sulfurtransferase</fullName>
    </submittedName>
</protein>
<feature type="domain" description="Rhodanese" evidence="1">
    <location>
        <begin position="30"/>
        <end position="127"/>
    </location>
</feature>
<keyword evidence="2" id="KW-0808">Transferase</keyword>
<dbReference type="SUPFAM" id="SSF52821">
    <property type="entry name" value="Rhodanese/Cell cycle control phosphatase"/>
    <property type="match status" value="1"/>
</dbReference>
<sequence>MSEEKTLMDFVKEAKSQIEEIEISEVVALLDEGYQILDVREPAEFISGTIDGAHNVPRGVLEAACDRQYPGHQELMQDRDKKWLLFCATSGRSAMAASIMQQMGFKNVKNVLGGIAAWKSAEMQVVIPPHH</sequence>
<dbReference type="GO" id="GO:0004792">
    <property type="term" value="F:thiosulfate-cyanide sulfurtransferase activity"/>
    <property type="evidence" value="ECO:0007669"/>
    <property type="project" value="TreeGrafter"/>
</dbReference>
<dbReference type="PANTHER" id="PTHR44086">
    <property type="entry name" value="THIOSULFATE SULFURTRANSFERASE RDL2, MITOCHONDRIAL-RELATED"/>
    <property type="match status" value="1"/>
</dbReference>
<dbReference type="EMBL" id="UOFI01000050">
    <property type="protein sequence ID" value="VAW63844.1"/>
    <property type="molecule type" value="Genomic_DNA"/>
</dbReference>
<evidence type="ECO:0000313" key="2">
    <source>
        <dbReference type="EMBL" id="VAW63844.1"/>
    </source>
</evidence>
<dbReference type="PANTHER" id="PTHR44086:SF13">
    <property type="entry name" value="THIOSULFATE SULFURTRANSFERASE PSPE"/>
    <property type="match status" value="1"/>
</dbReference>
<dbReference type="PROSITE" id="PS50206">
    <property type="entry name" value="RHODANESE_3"/>
    <property type="match status" value="1"/>
</dbReference>
<evidence type="ECO:0000259" key="1">
    <source>
        <dbReference type="PROSITE" id="PS50206"/>
    </source>
</evidence>
<dbReference type="CDD" id="cd00158">
    <property type="entry name" value="RHOD"/>
    <property type="match status" value="1"/>
</dbReference>
<dbReference type="Gene3D" id="3.40.250.10">
    <property type="entry name" value="Rhodanese-like domain"/>
    <property type="match status" value="1"/>
</dbReference>
<accession>A0A3B0Y5K7</accession>
<dbReference type="InterPro" id="IPR036873">
    <property type="entry name" value="Rhodanese-like_dom_sf"/>
</dbReference>
<organism evidence="2">
    <name type="scientific">hydrothermal vent metagenome</name>
    <dbReference type="NCBI Taxonomy" id="652676"/>
    <lineage>
        <taxon>unclassified sequences</taxon>
        <taxon>metagenomes</taxon>
        <taxon>ecological metagenomes</taxon>
    </lineage>
</organism>
<gene>
    <name evidence="2" type="ORF">MNBD_GAMMA09-1123</name>
</gene>
<dbReference type="SMART" id="SM00450">
    <property type="entry name" value="RHOD"/>
    <property type="match status" value="1"/>
</dbReference>
<dbReference type="InterPro" id="IPR001763">
    <property type="entry name" value="Rhodanese-like_dom"/>
</dbReference>
<proteinExistence type="predicted"/>
<name>A0A3B0Y5K7_9ZZZZ</name>
<reference evidence="2" key="1">
    <citation type="submission" date="2018-06" db="EMBL/GenBank/DDBJ databases">
        <authorList>
            <person name="Zhirakovskaya E."/>
        </authorList>
    </citation>
    <scope>NUCLEOTIDE SEQUENCE</scope>
</reference>
<dbReference type="Pfam" id="PF00581">
    <property type="entry name" value="Rhodanese"/>
    <property type="match status" value="1"/>
</dbReference>
<dbReference type="AlphaFoldDB" id="A0A3B0Y5K7"/>